<gene>
    <name evidence="2" type="ORF">POREN0001_0896</name>
</gene>
<keyword evidence="1" id="KW-0812">Transmembrane</keyword>
<dbReference type="AlphaFoldDB" id="C3J9X4"/>
<keyword evidence="3" id="KW-1185">Reference proteome</keyword>
<accession>C3J9X4</accession>
<evidence type="ECO:0000313" key="3">
    <source>
        <dbReference type="Proteomes" id="UP000004295"/>
    </source>
</evidence>
<feature type="transmembrane region" description="Helical" evidence="1">
    <location>
        <begin position="49"/>
        <end position="71"/>
    </location>
</feature>
<keyword evidence="1" id="KW-0472">Membrane</keyword>
<organism evidence="2 3">
    <name type="scientific">Porphyromonas endodontalis (strain ATCC 35406 / DSM 24491 / JCM 8526 / CCUG 16442 / BCRC 14492 / NCTC 13058 / HG 370)</name>
    <name type="common">Bacteroides endodontalis</name>
    <dbReference type="NCBI Taxonomy" id="553175"/>
    <lineage>
        <taxon>Bacteria</taxon>
        <taxon>Pseudomonadati</taxon>
        <taxon>Bacteroidota</taxon>
        <taxon>Bacteroidia</taxon>
        <taxon>Bacteroidales</taxon>
        <taxon>Porphyromonadaceae</taxon>
        <taxon>Porphyromonas</taxon>
    </lineage>
</organism>
<dbReference type="EMBL" id="ACNN01000016">
    <property type="protein sequence ID" value="EEN82959.1"/>
    <property type="molecule type" value="Genomic_DNA"/>
</dbReference>
<sequence length="74" mass="8957">MVREFCPLSPTKNSFSFCSRWGSEDFFYLKSFPFSLESLYPYPLFLEKILCAFALFWIGTPSYLFLLYLYFCYY</sequence>
<evidence type="ECO:0000256" key="1">
    <source>
        <dbReference type="SAM" id="Phobius"/>
    </source>
</evidence>
<protein>
    <submittedName>
        <fullName evidence="2">Uncharacterized protein</fullName>
    </submittedName>
</protein>
<evidence type="ECO:0000313" key="2">
    <source>
        <dbReference type="EMBL" id="EEN82959.1"/>
    </source>
</evidence>
<reference evidence="2 3" key="1">
    <citation type="submission" date="2009-04" db="EMBL/GenBank/DDBJ databases">
        <authorList>
            <person name="Sebastian Y."/>
            <person name="Madupu R."/>
            <person name="Durkin A.S."/>
            <person name="Torralba M."/>
            <person name="Methe B."/>
            <person name="Sutton G.G."/>
            <person name="Strausberg R.L."/>
            <person name="Nelson K.E."/>
        </authorList>
    </citation>
    <scope>NUCLEOTIDE SEQUENCE [LARGE SCALE GENOMIC DNA]</scope>
    <source>
        <strain evidence="3">ATCC 35406 / BCRC 14492 / JCM 8526 / NCTC 13058 / HG 370</strain>
    </source>
</reference>
<comment type="caution">
    <text evidence="2">The sequence shown here is derived from an EMBL/GenBank/DDBJ whole genome shotgun (WGS) entry which is preliminary data.</text>
</comment>
<dbReference type="Proteomes" id="UP000004295">
    <property type="component" value="Unassembled WGS sequence"/>
</dbReference>
<proteinExistence type="predicted"/>
<name>C3J9X4_POREA</name>
<keyword evidence="1" id="KW-1133">Transmembrane helix</keyword>